<dbReference type="PRINTS" id="PR00455">
    <property type="entry name" value="HTHTETR"/>
</dbReference>
<proteinExistence type="predicted"/>
<dbReference type="PANTHER" id="PTHR30055:SF175">
    <property type="entry name" value="HTH-TYPE TRANSCRIPTIONAL REPRESSOR KSTR2"/>
    <property type="match status" value="1"/>
</dbReference>
<evidence type="ECO:0000313" key="7">
    <source>
        <dbReference type="EMBL" id="ANZ34810.1"/>
    </source>
</evidence>
<evidence type="ECO:0000256" key="3">
    <source>
        <dbReference type="ARBA" id="ARBA00023125"/>
    </source>
</evidence>
<dbReference type="InterPro" id="IPR036271">
    <property type="entry name" value="Tet_transcr_reg_TetR-rel_C_sf"/>
</dbReference>
<dbReference type="InterPro" id="IPR009057">
    <property type="entry name" value="Homeodomain-like_sf"/>
</dbReference>
<dbReference type="GO" id="GO:0003700">
    <property type="term" value="F:DNA-binding transcription factor activity"/>
    <property type="evidence" value="ECO:0007669"/>
    <property type="project" value="TreeGrafter"/>
</dbReference>
<dbReference type="Pfam" id="PF17932">
    <property type="entry name" value="TetR_C_24"/>
    <property type="match status" value="1"/>
</dbReference>
<dbReference type="AlphaFoldDB" id="A0A1B2HAR3"/>
<gene>
    <name evidence="7" type="ORF">BBK82_00680</name>
</gene>
<dbReference type="Proteomes" id="UP000093053">
    <property type="component" value="Chromosome"/>
</dbReference>
<evidence type="ECO:0000256" key="5">
    <source>
        <dbReference type="PROSITE-ProRule" id="PRU00335"/>
    </source>
</evidence>
<dbReference type="InterPro" id="IPR001647">
    <property type="entry name" value="HTH_TetR"/>
</dbReference>
<dbReference type="PROSITE" id="PS50977">
    <property type="entry name" value="HTH_TETR_2"/>
    <property type="match status" value="1"/>
</dbReference>
<keyword evidence="8" id="KW-1185">Reference proteome</keyword>
<dbReference type="RefSeq" id="WP_065913230.1">
    <property type="nucleotide sequence ID" value="NZ_CP016793.1"/>
</dbReference>
<dbReference type="Pfam" id="PF00440">
    <property type="entry name" value="TetR_N"/>
    <property type="match status" value="1"/>
</dbReference>
<sequence>MTVPERLIDAATRLFADKGYERVAVQEIVESAGVTKGAMYHYFGSKDDLLHEIYGRLLRLQTEHLEKIASSTGPVEDRLREAAVDVIVTSIDDFDAAKVFFRSMNHLSAEKQKVVRAERRRYHEKFRGLVEEGQRDGTFRADVPADVATYYFFGSLHQLGTWYRPDGEIPAGRLAEHYADLLIHSLTARSR</sequence>
<dbReference type="EMBL" id="CP016793">
    <property type="protein sequence ID" value="ANZ34810.1"/>
    <property type="molecule type" value="Genomic_DNA"/>
</dbReference>
<dbReference type="PANTHER" id="PTHR30055">
    <property type="entry name" value="HTH-TYPE TRANSCRIPTIONAL REGULATOR RUTR"/>
    <property type="match status" value="1"/>
</dbReference>
<dbReference type="InterPro" id="IPR041490">
    <property type="entry name" value="KstR2_TetR_C"/>
</dbReference>
<feature type="DNA-binding region" description="H-T-H motif" evidence="5">
    <location>
        <begin position="24"/>
        <end position="43"/>
    </location>
</feature>
<dbReference type="Gene3D" id="1.10.10.60">
    <property type="entry name" value="Homeodomain-like"/>
    <property type="match status" value="1"/>
</dbReference>
<feature type="domain" description="HTH tetR-type" evidence="6">
    <location>
        <begin position="1"/>
        <end position="61"/>
    </location>
</feature>
<evidence type="ECO:0000256" key="4">
    <source>
        <dbReference type="ARBA" id="ARBA00023163"/>
    </source>
</evidence>
<accession>A0A1B2HAR3</accession>
<keyword evidence="2" id="KW-0805">Transcription regulation</keyword>
<reference evidence="7 8" key="1">
    <citation type="submission" date="2016-07" db="EMBL/GenBank/DDBJ databases">
        <title>Complete genome sequence of the Lentzea guizhouensis DHS C013.</title>
        <authorList>
            <person name="Cao C."/>
        </authorList>
    </citation>
    <scope>NUCLEOTIDE SEQUENCE [LARGE SCALE GENOMIC DNA]</scope>
    <source>
        <strain evidence="7 8">DHS C013</strain>
    </source>
</reference>
<dbReference type="STRING" id="1586287.BBK82_00680"/>
<dbReference type="SUPFAM" id="SSF48498">
    <property type="entry name" value="Tetracyclin repressor-like, C-terminal domain"/>
    <property type="match status" value="1"/>
</dbReference>
<keyword evidence="1" id="KW-0678">Repressor</keyword>
<dbReference type="SUPFAM" id="SSF46689">
    <property type="entry name" value="Homeodomain-like"/>
    <property type="match status" value="1"/>
</dbReference>
<dbReference type="InterPro" id="IPR050109">
    <property type="entry name" value="HTH-type_TetR-like_transc_reg"/>
</dbReference>
<name>A0A1B2HAR3_9PSEU</name>
<keyword evidence="3 5" id="KW-0238">DNA-binding</keyword>
<dbReference type="Gene3D" id="1.10.357.10">
    <property type="entry name" value="Tetracycline Repressor, domain 2"/>
    <property type="match status" value="1"/>
</dbReference>
<dbReference type="OrthoDB" id="9779746at2"/>
<evidence type="ECO:0000256" key="1">
    <source>
        <dbReference type="ARBA" id="ARBA00022491"/>
    </source>
</evidence>
<organism evidence="7 8">
    <name type="scientific">Lentzea guizhouensis</name>
    <dbReference type="NCBI Taxonomy" id="1586287"/>
    <lineage>
        <taxon>Bacteria</taxon>
        <taxon>Bacillati</taxon>
        <taxon>Actinomycetota</taxon>
        <taxon>Actinomycetes</taxon>
        <taxon>Pseudonocardiales</taxon>
        <taxon>Pseudonocardiaceae</taxon>
        <taxon>Lentzea</taxon>
    </lineage>
</organism>
<keyword evidence="4" id="KW-0804">Transcription</keyword>
<evidence type="ECO:0000256" key="2">
    <source>
        <dbReference type="ARBA" id="ARBA00023015"/>
    </source>
</evidence>
<evidence type="ECO:0000313" key="8">
    <source>
        <dbReference type="Proteomes" id="UP000093053"/>
    </source>
</evidence>
<dbReference type="GO" id="GO:0000976">
    <property type="term" value="F:transcription cis-regulatory region binding"/>
    <property type="evidence" value="ECO:0007669"/>
    <property type="project" value="TreeGrafter"/>
</dbReference>
<dbReference type="KEGG" id="led:BBK82_00680"/>
<evidence type="ECO:0000259" key="6">
    <source>
        <dbReference type="PROSITE" id="PS50977"/>
    </source>
</evidence>
<protein>
    <submittedName>
        <fullName evidence="7">TetR family transcriptional regulator</fullName>
    </submittedName>
</protein>